<comment type="caution">
    <text evidence="1">The sequence shown here is derived from an EMBL/GenBank/DDBJ whole genome shotgun (WGS) entry which is preliminary data.</text>
</comment>
<gene>
    <name evidence="1" type="ORF">AL399_06435</name>
</gene>
<proteinExistence type="predicted"/>
<evidence type="ECO:0000313" key="1">
    <source>
        <dbReference type="EMBL" id="KQM08574.1"/>
    </source>
</evidence>
<dbReference type="AlphaFoldDB" id="A0A0Q4AXC3"/>
<protein>
    <submittedName>
        <fullName evidence="1">Uncharacterized protein</fullName>
    </submittedName>
</protein>
<dbReference type="EMBL" id="LIIK01000030">
    <property type="protein sequence ID" value="KQM08574.1"/>
    <property type="molecule type" value="Genomic_DNA"/>
</dbReference>
<name>A0A0Q4AXC3_9BACT</name>
<dbReference type="PATRIC" id="fig|1702214.3.peg.586"/>
<organism evidence="1 2">
    <name type="scientific">Candidatus [Bacteroides] periocalifornicus</name>
    <dbReference type="NCBI Taxonomy" id="1702214"/>
    <lineage>
        <taxon>Bacteria</taxon>
        <taxon>Pseudomonadati</taxon>
        <taxon>Bacteroidota</taxon>
    </lineage>
</organism>
<accession>A0A0Q4AXC3</accession>
<dbReference type="Proteomes" id="UP000054172">
    <property type="component" value="Unassembled WGS sequence"/>
</dbReference>
<sequence>MGGQLSARPYSTAPTKNAIANLANDGKVIHRCKTRGEFFITTRRAATVFEKWNFLIESYLP</sequence>
<reference evidence="1" key="1">
    <citation type="submission" date="2015-08" db="EMBL/GenBank/DDBJ databases">
        <title>Candidatus Bacteriodes Periocalifornicus.</title>
        <authorList>
            <person name="McLean J.S."/>
            <person name="Kelley S."/>
        </authorList>
    </citation>
    <scope>NUCLEOTIDE SEQUENCE [LARGE SCALE GENOMIC DNA]</scope>
    <source>
        <strain evidence="1">12B</strain>
    </source>
</reference>
<keyword evidence="2" id="KW-1185">Reference proteome</keyword>
<evidence type="ECO:0000313" key="2">
    <source>
        <dbReference type="Proteomes" id="UP000054172"/>
    </source>
</evidence>